<dbReference type="AlphaFoldDB" id="A0A3D9FEY3"/>
<evidence type="ECO:0000313" key="11">
    <source>
        <dbReference type="Proteomes" id="UP000256310"/>
    </source>
</evidence>
<comment type="caution">
    <text evidence="10">The sequence shown here is derived from an EMBL/GenBank/DDBJ whole genome shotgun (WGS) entry which is preliminary data.</text>
</comment>
<evidence type="ECO:0000256" key="3">
    <source>
        <dbReference type="ARBA" id="ARBA00022553"/>
    </source>
</evidence>
<keyword evidence="8" id="KW-0472">Membrane</keyword>
<dbReference type="PROSITE" id="PS50885">
    <property type="entry name" value="HAMP"/>
    <property type="match status" value="1"/>
</dbReference>
<dbReference type="GO" id="GO:0016020">
    <property type="term" value="C:membrane"/>
    <property type="evidence" value="ECO:0007669"/>
    <property type="project" value="InterPro"/>
</dbReference>
<sequence length="517" mass="56129">MTSRTDSPQKRLRRLPTSIKTLVLLGLALLPLGAVAVFSSINAANGARDSRFAEVKLLAEVGARHLSTAISHTEFSLRSTLTTLSRSENIERQCQDTLDAAVAVDTRKPTFALLDRQGQQICATDGFMSGLIEDLPDNGTAKVTLDADHGLILLAETSADGSLTGVAELTRESLALLPRPSMLDRNFQIALSHDDDMILVRPWSQTVSGDAIVSAAQPVDGSTFLLTASFVRAPLTSAELFGIVLPILMWGIAAFLGWIAVVQLLIRPLKQLRRAVVRHAEGETDFEIPTFRISAIEIQQLAQAFEKAFDTLRSHEEQLAIGLKEQTRLTREVHHRVKNNLQIIASLLSLHARAAKSEDSAAAYASIQRRVDALAIVQRNLFSELDTDNGLLIRPVIAELASGLQQSAPPNVEVAITLDVDPIRVSQDIAAPAAFLITELVELAMLSGGRLEIALSVQALPDQCARLSVRSAALARASERSSFPRYRRVLTGMARQLQASLDEDESGTIYAILIPIL</sequence>
<evidence type="ECO:0000256" key="5">
    <source>
        <dbReference type="ARBA" id="ARBA00022741"/>
    </source>
</evidence>
<feature type="transmembrane region" description="Helical" evidence="8">
    <location>
        <begin position="240"/>
        <end position="266"/>
    </location>
</feature>
<dbReference type="PANTHER" id="PTHR41523">
    <property type="entry name" value="TWO-COMPONENT SYSTEM SENSOR PROTEIN"/>
    <property type="match status" value="1"/>
</dbReference>
<evidence type="ECO:0000256" key="1">
    <source>
        <dbReference type="ARBA" id="ARBA00000085"/>
    </source>
</evidence>
<keyword evidence="8" id="KW-0812">Transmembrane</keyword>
<name>A0A3D9FEY3_9SPHN</name>
<evidence type="ECO:0000256" key="4">
    <source>
        <dbReference type="ARBA" id="ARBA00022679"/>
    </source>
</evidence>
<dbReference type="InterPro" id="IPR003660">
    <property type="entry name" value="HAMP_dom"/>
</dbReference>
<gene>
    <name evidence="10" type="ORF">DFR46_1418</name>
</gene>
<evidence type="ECO:0000259" key="9">
    <source>
        <dbReference type="PROSITE" id="PS50885"/>
    </source>
</evidence>
<keyword evidence="6 10" id="KW-0418">Kinase</keyword>
<dbReference type="RefSeq" id="WP_116235804.1">
    <property type="nucleotide sequence ID" value="NZ_QRDP01000004.1"/>
</dbReference>
<evidence type="ECO:0000256" key="6">
    <source>
        <dbReference type="ARBA" id="ARBA00022777"/>
    </source>
</evidence>
<proteinExistence type="predicted"/>
<keyword evidence="5" id="KW-0547">Nucleotide-binding</keyword>
<dbReference type="EC" id="2.7.13.3" evidence="2"/>
<dbReference type="SMART" id="SM00304">
    <property type="entry name" value="HAMP"/>
    <property type="match status" value="1"/>
</dbReference>
<keyword evidence="4" id="KW-0808">Transferase</keyword>
<organism evidence="10 11">
    <name type="scientific">Parasphingopyxis lamellibrachiae</name>
    <dbReference type="NCBI Taxonomy" id="680125"/>
    <lineage>
        <taxon>Bacteria</taxon>
        <taxon>Pseudomonadati</taxon>
        <taxon>Pseudomonadota</taxon>
        <taxon>Alphaproteobacteria</taxon>
        <taxon>Sphingomonadales</taxon>
        <taxon>Sphingomonadaceae</taxon>
        <taxon>Parasphingopyxis</taxon>
    </lineage>
</organism>
<keyword evidence="8" id="KW-1133">Transmembrane helix</keyword>
<protein>
    <recommendedName>
        <fullName evidence="2">histidine kinase</fullName>
        <ecNumber evidence="2">2.7.13.3</ecNumber>
    </recommendedName>
</protein>
<evidence type="ECO:0000256" key="8">
    <source>
        <dbReference type="SAM" id="Phobius"/>
    </source>
</evidence>
<keyword evidence="3" id="KW-0597">Phosphoprotein</keyword>
<accession>A0A3D9FEY3</accession>
<dbReference type="GO" id="GO:0005524">
    <property type="term" value="F:ATP binding"/>
    <property type="evidence" value="ECO:0007669"/>
    <property type="project" value="UniProtKB-KW"/>
</dbReference>
<dbReference type="PANTHER" id="PTHR41523:SF8">
    <property type="entry name" value="ETHYLENE RESPONSE SENSOR PROTEIN"/>
    <property type="match status" value="1"/>
</dbReference>
<dbReference type="EMBL" id="QRDP01000004">
    <property type="protein sequence ID" value="RED16395.1"/>
    <property type="molecule type" value="Genomic_DNA"/>
</dbReference>
<dbReference type="OrthoDB" id="9767435at2"/>
<dbReference type="Pfam" id="PF07568">
    <property type="entry name" value="HisKA_2"/>
    <property type="match status" value="1"/>
</dbReference>
<keyword evidence="7" id="KW-0067">ATP-binding</keyword>
<keyword evidence="11" id="KW-1185">Reference proteome</keyword>
<dbReference type="Gene3D" id="3.30.450.20">
    <property type="entry name" value="PAS domain"/>
    <property type="match status" value="1"/>
</dbReference>
<evidence type="ECO:0000256" key="2">
    <source>
        <dbReference type="ARBA" id="ARBA00012438"/>
    </source>
</evidence>
<evidence type="ECO:0000256" key="7">
    <source>
        <dbReference type="ARBA" id="ARBA00022840"/>
    </source>
</evidence>
<dbReference type="Proteomes" id="UP000256310">
    <property type="component" value="Unassembled WGS sequence"/>
</dbReference>
<comment type="catalytic activity">
    <reaction evidence="1">
        <text>ATP + protein L-histidine = ADP + protein N-phospho-L-histidine.</text>
        <dbReference type="EC" id="2.7.13.3"/>
    </reaction>
</comment>
<dbReference type="CDD" id="cd06225">
    <property type="entry name" value="HAMP"/>
    <property type="match status" value="1"/>
</dbReference>
<dbReference type="GO" id="GO:0007165">
    <property type="term" value="P:signal transduction"/>
    <property type="evidence" value="ECO:0007669"/>
    <property type="project" value="InterPro"/>
</dbReference>
<dbReference type="GO" id="GO:0004673">
    <property type="term" value="F:protein histidine kinase activity"/>
    <property type="evidence" value="ECO:0007669"/>
    <property type="project" value="UniProtKB-EC"/>
</dbReference>
<reference evidence="10 11" key="1">
    <citation type="submission" date="2018-07" db="EMBL/GenBank/DDBJ databases">
        <title>Genomic Encyclopedia of Type Strains, Phase IV (KMG-IV): sequencing the most valuable type-strain genomes for metagenomic binning, comparative biology and taxonomic classification.</title>
        <authorList>
            <person name="Goeker M."/>
        </authorList>
    </citation>
    <scope>NUCLEOTIDE SEQUENCE [LARGE SCALE GENOMIC DNA]</scope>
    <source>
        <strain evidence="10 11">DSM 26725</strain>
    </source>
</reference>
<feature type="domain" description="HAMP" evidence="9">
    <location>
        <begin position="263"/>
        <end position="317"/>
    </location>
</feature>
<dbReference type="InterPro" id="IPR011495">
    <property type="entry name" value="Sig_transdc_His_kin_sub2_dim/P"/>
</dbReference>
<evidence type="ECO:0000313" key="10">
    <source>
        <dbReference type="EMBL" id="RED16395.1"/>
    </source>
</evidence>